<comment type="caution">
    <text evidence="1">The sequence shown here is derived from an EMBL/GenBank/DDBJ whole genome shotgun (WGS) entry which is preliminary data.</text>
</comment>
<evidence type="ECO:0000313" key="2">
    <source>
        <dbReference type="Proteomes" id="UP000233293"/>
    </source>
</evidence>
<dbReference type="InterPro" id="IPR036163">
    <property type="entry name" value="HMA_dom_sf"/>
</dbReference>
<keyword evidence="2" id="KW-1185">Reference proteome</keyword>
<dbReference type="RefSeq" id="WP_101250509.1">
    <property type="nucleotide sequence ID" value="NZ_PIUM01000009.1"/>
</dbReference>
<organism evidence="1 2">
    <name type="scientific">Telmatospirillum siberiense</name>
    <dbReference type="NCBI Taxonomy" id="382514"/>
    <lineage>
        <taxon>Bacteria</taxon>
        <taxon>Pseudomonadati</taxon>
        <taxon>Pseudomonadota</taxon>
        <taxon>Alphaproteobacteria</taxon>
        <taxon>Rhodospirillales</taxon>
        <taxon>Rhodospirillaceae</taxon>
        <taxon>Telmatospirillum</taxon>
    </lineage>
</organism>
<name>A0A2N3PWG4_9PROT</name>
<protein>
    <recommendedName>
        <fullName evidence="3">Cation transporter</fullName>
    </recommendedName>
</protein>
<accession>A0A2N3PWG4</accession>
<proteinExistence type="predicted"/>
<dbReference type="GO" id="GO:0046872">
    <property type="term" value="F:metal ion binding"/>
    <property type="evidence" value="ECO:0007669"/>
    <property type="project" value="InterPro"/>
</dbReference>
<gene>
    <name evidence="1" type="ORF">CWS72_10300</name>
</gene>
<dbReference type="OrthoDB" id="9131875at2"/>
<dbReference type="SUPFAM" id="SSF55008">
    <property type="entry name" value="HMA, heavy metal-associated domain"/>
    <property type="match status" value="1"/>
</dbReference>
<sequence length="109" mass="11393">MTLLRFAACLRVAHHIPGRIRLGVAGGAEQPEWGDDPLGKARRFSQALTGVSGIRSVRLNPLARSCTVEYDPSAIPPAAWQDLLSGTGSAAADKLRAIFLAAESAAAKG</sequence>
<evidence type="ECO:0000313" key="1">
    <source>
        <dbReference type="EMBL" id="PKU24715.1"/>
    </source>
</evidence>
<dbReference type="InterPro" id="IPR006121">
    <property type="entry name" value="HMA_dom"/>
</dbReference>
<dbReference type="CDD" id="cd00371">
    <property type="entry name" value="HMA"/>
    <property type="match status" value="1"/>
</dbReference>
<dbReference type="EMBL" id="PIUM01000009">
    <property type="protein sequence ID" value="PKU24715.1"/>
    <property type="molecule type" value="Genomic_DNA"/>
</dbReference>
<dbReference type="AlphaFoldDB" id="A0A2N3PWG4"/>
<reference evidence="2" key="1">
    <citation type="submission" date="2017-12" db="EMBL/GenBank/DDBJ databases">
        <title>Draft genome sequence of Telmatospirillum siberiense 26-4b1T, an acidotolerant peatland alphaproteobacterium potentially involved in sulfur cycling.</title>
        <authorList>
            <person name="Hausmann B."/>
            <person name="Pjevac P."/>
            <person name="Schreck K."/>
            <person name="Herbold C.W."/>
            <person name="Daims H."/>
            <person name="Wagner M."/>
            <person name="Pester M."/>
            <person name="Loy A."/>
        </authorList>
    </citation>
    <scope>NUCLEOTIDE SEQUENCE [LARGE SCALE GENOMIC DNA]</scope>
    <source>
        <strain evidence="2">26-4b1</strain>
    </source>
</reference>
<dbReference type="Proteomes" id="UP000233293">
    <property type="component" value="Unassembled WGS sequence"/>
</dbReference>
<evidence type="ECO:0008006" key="3">
    <source>
        <dbReference type="Google" id="ProtNLM"/>
    </source>
</evidence>